<sequence>MSASETYRAAQLAAKAERIATSHLKNIEIGKRSIRLYVSPAPVNFAERRSVLRALEQYGQVEFFKLMPACLISNCSAFISLMKESEAATRAVSSSPVNITVPSSCKEPRSVVKVDGLKPRFEKQPSQSSNDTKFFIEITESPAYNHKGSSSSLLASVWPDFVTENKTLASKTLQQSLPNSIAARGLSQWAVDFGREPTMDSRKIDRVQTRNWVPTKIKTSPRAPISQAVGEWERRKRMQRRREPNSKVDEQETRITSEDQDI</sequence>
<dbReference type="EMBL" id="JAAQPF010000257">
    <property type="protein sequence ID" value="KAF5709047.1"/>
    <property type="molecule type" value="Genomic_DNA"/>
</dbReference>
<accession>A0A8H6DBC0</accession>
<protein>
    <submittedName>
        <fullName evidence="2">Uncharacterized protein</fullName>
    </submittedName>
</protein>
<proteinExistence type="predicted"/>
<evidence type="ECO:0000256" key="1">
    <source>
        <dbReference type="SAM" id="MobiDB-lite"/>
    </source>
</evidence>
<evidence type="ECO:0000313" key="2">
    <source>
        <dbReference type="EMBL" id="KAF5709047.1"/>
    </source>
</evidence>
<dbReference type="Proteomes" id="UP000532311">
    <property type="component" value="Unassembled WGS sequence"/>
</dbReference>
<gene>
    <name evidence="2" type="ORF">FGLOB1_6107</name>
</gene>
<organism evidence="2 3">
    <name type="scientific">Fusarium globosum</name>
    <dbReference type="NCBI Taxonomy" id="78864"/>
    <lineage>
        <taxon>Eukaryota</taxon>
        <taxon>Fungi</taxon>
        <taxon>Dikarya</taxon>
        <taxon>Ascomycota</taxon>
        <taxon>Pezizomycotina</taxon>
        <taxon>Sordariomycetes</taxon>
        <taxon>Hypocreomycetidae</taxon>
        <taxon>Hypocreales</taxon>
        <taxon>Nectriaceae</taxon>
        <taxon>Fusarium</taxon>
        <taxon>Fusarium fujikuroi species complex</taxon>
    </lineage>
</organism>
<feature type="region of interest" description="Disordered" evidence="1">
    <location>
        <begin position="218"/>
        <end position="262"/>
    </location>
</feature>
<feature type="compositionally biased region" description="Basic and acidic residues" evidence="1">
    <location>
        <begin position="241"/>
        <end position="262"/>
    </location>
</feature>
<reference evidence="2 3" key="1">
    <citation type="submission" date="2020-05" db="EMBL/GenBank/DDBJ databases">
        <title>Identification and distribution of gene clusters putatively required for synthesis of sphingolipid metabolism inhibitors in phylogenetically diverse species of the filamentous fungus Fusarium.</title>
        <authorList>
            <person name="Kim H.-S."/>
            <person name="Busman M."/>
            <person name="Brown D.W."/>
            <person name="Divon H."/>
            <person name="Uhlig S."/>
            <person name="Proctor R.H."/>
        </authorList>
    </citation>
    <scope>NUCLEOTIDE SEQUENCE [LARGE SCALE GENOMIC DNA]</scope>
    <source>
        <strain evidence="2 3">NRRL 26131</strain>
    </source>
</reference>
<keyword evidence="3" id="KW-1185">Reference proteome</keyword>
<evidence type="ECO:0000313" key="3">
    <source>
        <dbReference type="Proteomes" id="UP000532311"/>
    </source>
</evidence>
<name>A0A8H6DBC0_9HYPO</name>
<dbReference type="AlphaFoldDB" id="A0A8H6DBC0"/>
<comment type="caution">
    <text evidence="2">The sequence shown here is derived from an EMBL/GenBank/DDBJ whole genome shotgun (WGS) entry which is preliminary data.</text>
</comment>